<dbReference type="AlphaFoldDB" id="A0A4P9WXX9"/>
<proteinExistence type="inferred from homology"/>
<comment type="similarity">
    <text evidence="1">Belongs to the TRM112 family.</text>
</comment>
<dbReference type="GO" id="GO:0070476">
    <property type="term" value="P:rRNA (guanine-N7)-methylation"/>
    <property type="evidence" value="ECO:0007669"/>
    <property type="project" value="TreeGrafter"/>
</dbReference>
<dbReference type="EMBL" id="ML014174">
    <property type="protein sequence ID" value="RKP01390.1"/>
    <property type="molecule type" value="Genomic_DNA"/>
</dbReference>
<evidence type="ECO:0000256" key="1">
    <source>
        <dbReference type="ARBA" id="ARBA00007980"/>
    </source>
</evidence>
<dbReference type="Proteomes" id="UP000268535">
    <property type="component" value="Unassembled WGS sequence"/>
</dbReference>
<reference evidence="3" key="2">
    <citation type="submission" date="2018-04" db="EMBL/GenBank/DDBJ databases">
        <title>Leveraging single-cell genomics to expand the Fungal Tree of Life.</title>
        <authorList>
            <consortium name="DOE Joint Genome Institute"/>
            <person name="Ahrendt S.R."/>
            <person name="Quandt C.A."/>
            <person name="Ciobanu D."/>
            <person name="Clum A."/>
            <person name="Salamov A."/>
            <person name="Andreopoulos B."/>
            <person name="Cheng J.-F."/>
            <person name="Woyke T."/>
            <person name="Pelin A."/>
            <person name="Henrissat B."/>
            <person name="Benny G.L."/>
            <person name="Smith M.E."/>
            <person name="James T.Y."/>
            <person name="Grigoriev I.V."/>
        </authorList>
    </citation>
    <scope>NUCLEOTIDE SEQUENCE</scope>
    <source>
        <strain evidence="3">ATCC 52028</strain>
    </source>
</reference>
<dbReference type="CDD" id="cd21089">
    <property type="entry name" value="Trm112-like"/>
    <property type="match status" value="1"/>
</dbReference>
<dbReference type="InterPro" id="IPR039127">
    <property type="entry name" value="Trm112"/>
</dbReference>
<gene>
    <name evidence="2" type="ORF">CAUPRSCDRAFT_6987</name>
    <name evidence="3" type="ORF">CXG81DRAFT_12081</name>
</gene>
<dbReference type="GO" id="GO:0030488">
    <property type="term" value="P:tRNA methylation"/>
    <property type="evidence" value="ECO:0007669"/>
    <property type="project" value="TreeGrafter"/>
</dbReference>
<dbReference type="SUPFAM" id="SSF158997">
    <property type="entry name" value="Trm112p-like"/>
    <property type="match status" value="1"/>
</dbReference>
<dbReference type="Pfam" id="PF03966">
    <property type="entry name" value="Trm112p"/>
    <property type="match status" value="1"/>
</dbReference>
<dbReference type="STRING" id="1555241.A0A4P9WXX9"/>
<evidence type="ECO:0000313" key="2">
    <source>
        <dbReference type="EMBL" id="RKO97128.1"/>
    </source>
</evidence>
<dbReference type="EMBL" id="ML009398">
    <property type="protein sequence ID" value="RKO97128.1"/>
    <property type="molecule type" value="Genomic_DNA"/>
</dbReference>
<reference evidence="2" key="3">
    <citation type="submission" date="2018-08" db="EMBL/GenBank/DDBJ databases">
        <title>Leveraging single-cell genomics to expand the Fungal Tree of Life.</title>
        <authorList>
            <consortium name="DOE Joint Genome Institute"/>
            <person name="Ahrendt S.R."/>
            <person name="Quandt C.A."/>
            <person name="Ciobanu D."/>
            <person name="Clum A."/>
            <person name="Salamov A."/>
            <person name="Andreopoulos B."/>
            <person name="Cheng J.-F."/>
            <person name="Woyke T."/>
            <person name="Pelin A."/>
            <person name="Henrissat B."/>
            <person name="Reynolds N."/>
            <person name="Benny G.L."/>
            <person name="Smith M.E."/>
            <person name="James T.Y."/>
            <person name="Grigoriev I.V."/>
        </authorList>
    </citation>
    <scope>NUCLEOTIDE SEQUENCE</scope>
    <source>
        <strain evidence="2">ATCC 52028</strain>
    </source>
</reference>
<dbReference type="Gene3D" id="2.20.25.10">
    <property type="match status" value="1"/>
</dbReference>
<reference evidence="4 5" key="1">
    <citation type="journal article" date="2018" name="Nat. Microbiol.">
        <title>Leveraging single-cell genomics to expand the fungal tree of life.</title>
        <authorList>
            <person name="Ahrendt S.R."/>
            <person name="Quandt C.A."/>
            <person name="Ciobanu D."/>
            <person name="Clum A."/>
            <person name="Salamov A."/>
            <person name="Andreopoulos B."/>
            <person name="Cheng J.F."/>
            <person name="Woyke T."/>
            <person name="Pelin A."/>
            <person name="Henrissat B."/>
            <person name="Reynolds N.K."/>
            <person name="Benny G.L."/>
            <person name="Smith M.E."/>
            <person name="James T.Y."/>
            <person name="Grigoriev I.V."/>
        </authorList>
    </citation>
    <scope>NUCLEOTIDE SEQUENCE [LARGE SCALE GENOMIC DNA]</scope>
    <source>
        <strain evidence="4 5">ATCC 52028</strain>
    </source>
</reference>
<dbReference type="PANTHER" id="PTHR12773:SF0">
    <property type="entry name" value="MULTIFUNCTIONAL METHYLTRANSFERASE SUBUNIT TRM112-LIKE PROTEIN"/>
    <property type="match status" value="1"/>
</dbReference>
<evidence type="ECO:0000313" key="4">
    <source>
        <dbReference type="Proteomes" id="UP000268535"/>
    </source>
</evidence>
<dbReference type="GO" id="GO:0046982">
    <property type="term" value="F:protein heterodimerization activity"/>
    <property type="evidence" value="ECO:0007669"/>
    <property type="project" value="InterPro"/>
</dbReference>
<evidence type="ECO:0000313" key="3">
    <source>
        <dbReference type="EMBL" id="RKP01390.1"/>
    </source>
</evidence>
<protein>
    <submittedName>
        <fullName evidence="2">Trm112p-domain-containing protein</fullName>
    </submittedName>
</protein>
<name>A0A4P9WXX9_9FUNG</name>
<dbReference type="InterPro" id="IPR005651">
    <property type="entry name" value="Trm112-like"/>
</dbReference>
<keyword evidence="5" id="KW-1185">Reference proteome</keyword>
<dbReference type="OrthoDB" id="2187549at2759"/>
<evidence type="ECO:0000313" key="5">
    <source>
        <dbReference type="Proteomes" id="UP000274922"/>
    </source>
</evidence>
<accession>A0A4P9WXX9</accession>
<dbReference type="PANTHER" id="PTHR12773">
    <property type="entry name" value="UPF0315 PROTEIN-RELATED"/>
    <property type="match status" value="1"/>
</dbReference>
<sequence>MRYFSLSATRVNTERLLTHNMLQCHVKNCRPNESFPLTIKDPELERTEAEFNPDFMRGLVPKLDWTALRKTAGALGLGDLPAEMPEATDEFLQMLHALVLETRVVSGSMVCDVCHHVFPITNGIPNMLLQADEV</sequence>
<organism evidence="2 4">
    <name type="scientific">Caulochytrium protostelioides</name>
    <dbReference type="NCBI Taxonomy" id="1555241"/>
    <lineage>
        <taxon>Eukaryota</taxon>
        <taxon>Fungi</taxon>
        <taxon>Fungi incertae sedis</taxon>
        <taxon>Chytridiomycota</taxon>
        <taxon>Chytridiomycota incertae sedis</taxon>
        <taxon>Chytridiomycetes</taxon>
        <taxon>Caulochytriales</taxon>
        <taxon>Caulochytriaceae</taxon>
        <taxon>Caulochytrium</taxon>
    </lineage>
</organism>
<dbReference type="Proteomes" id="UP000274922">
    <property type="component" value="Unassembled WGS sequence"/>
</dbReference>